<comment type="caution">
    <text evidence="1">The sequence shown here is derived from an EMBL/GenBank/DDBJ whole genome shotgun (WGS) entry which is preliminary data.</text>
</comment>
<dbReference type="AlphaFoldDB" id="A0AA39P129"/>
<name>A0AA39P129_9AGAR</name>
<reference evidence="1" key="1">
    <citation type="submission" date="2023-06" db="EMBL/GenBank/DDBJ databases">
        <authorList>
            <consortium name="Lawrence Berkeley National Laboratory"/>
            <person name="Ahrendt S."/>
            <person name="Sahu N."/>
            <person name="Indic B."/>
            <person name="Wong-Bajracharya J."/>
            <person name="Merenyi Z."/>
            <person name="Ke H.-M."/>
            <person name="Monk M."/>
            <person name="Kocsube S."/>
            <person name="Drula E."/>
            <person name="Lipzen A."/>
            <person name="Balint B."/>
            <person name="Henrissat B."/>
            <person name="Andreopoulos B."/>
            <person name="Martin F.M."/>
            <person name="Harder C.B."/>
            <person name="Rigling D."/>
            <person name="Ford K.L."/>
            <person name="Foster G.D."/>
            <person name="Pangilinan J."/>
            <person name="Papanicolaou A."/>
            <person name="Barry K."/>
            <person name="LaButti K."/>
            <person name="Viragh M."/>
            <person name="Koriabine M."/>
            <person name="Yan M."/>
            <person name="Riley R."/>
            <person name="Champramary S."/>
            <person name="Plett K.L."/>
            <person name="Tsai I.J."/>
            <person name="Slot J."/>
            <person name="Sipos G."/>
            <person name="Plett J."/>
            <person name="Nagy L.G."/>
            <person name="Grigoriev I.V."/>
        </authorList>
    </citation>
    <scope>NUCLEOTIDE SEQUENCE</scope>
    <source>
        <strain evidence="1">ICMP 16352</strain>
    </source>
</reference>
<evidence type="ECO:0000313" key="1">
    <source>
        <dbReference type="EMBL" id="KAK0475401.1"/>
    </source>
</evidence>
<dbReference type="Proteomes" id="UP001175227">
    <property type="component" value="Unassembled WGS sequence"/>
</dbReference>
<protein>
    <submittedName>
        <fullName evidence="1">Uncharacterized protein</fullName>
    </submittedName>
</protein>
<gene>
    <name evidence="1" type="ORF">IW261DRAFT_1493895</name>
</gene>
<proteinExistence type="predicted"/>
<keyword evidence="2" id="KW-1185">Reference proteome</keyword>
<accession>A0AA39P129</accession>
<evidence type="ECO:0000313" key="2">
    <source>
        <dbReference type="Proteomes" id="UP001175227"/>
    </source>
</evidence>
<organism evidence="1 2">
    <name type="scientific">Armillaria novae-zelandiae</name>
    <dbReference type="NCBI Taxonomy" id="153914"/>
    <lineage>
        <taxon>Eukaryota</taxon>
        <taxon>Fungi</taxon>
        <taxon>Dikarya</taxon>
        <taxon>Basidiomycota</taxon>
        <taxon>Agaricomycotina</taxon>
        <taxon>Agaricomycetes</taxon>
        <taxon>Agaricomycetidae</taxon>
        <taxon>Agaricales</taxon>
        <taxon>Marasmiineae</taxon>
        <taxon>Physalacriaceae</taxon>
        <taxon>Armillaria</taxon>
    </lineage>
</organism>
<dbReference type="EMBL" id="JAUEPR010000023">
    <property type="protein sequence ID" value="KAK0475401.1"/>
    <property type="molecule type" value="Genomic_DNA"/>
</dbReference>
<sequence length="89" mass="10016">MMYSGVIVSYSALAASIRALSSQQRQIYCWLTQGQRLRCMRTIPLQFDDFFNERWTFSLMAGEVANPNDITRTQSISENATCPSASGLL</sequence>